<feature type="transmembrane region" description="Helical" evidence="5">
    <location>
        <begin position="137"/>
        <end position="160"/>
    </location>
</feature>
<evidence type="ECO:0000256" key="2">
    <source>
        <dbReference type="ARBA" id="ARBA00022692"/>
    </source>
</evidence>
<evidence type="ECO:0000256" key="5">
    <source>
        <dbReference type="SAM" id="Phobius"/>
    </source>
</evidence>
<keyword evidence="3 5" id="KW-1133">Transmembrane helix</keyword>
<keyword evidence="7" id="KW-1185">Reference proteome</keyword>
<dbReference type="PANTHER" id="PTHR23502:SF23">
    <property type="entry name" value="FLUCONAZOLE RESISTANCE PROTEIN 1"/>
    <property type="match status" value="1"/>
</dbReference>
<evidence type="ECO:0000256" key="3">
    <source>
        <dbReference type="ARBA" id="ARBA00022989"/>
    </source>
</evidence>
<reference evidence="7" key="1">
    <citation type="submission" date="2016-07" db="EMBL/GenBank/DDBJ databases">
        <title>Multiple horizontal gene transfer events from other fungi enriched the ability of initially mycotrophic Trichoderma (Ascomycota) to feed on dead plant biomass.</title>
        <authorList>
            <consortium name="DOE Joint Genome Institute"/>
            <person name="Atanasova L."/>
            <person name="Chenthamara K."/>
            <person name="Zhang J."/>
            <person name="Grujic M."/>
            <person name="Henrissat B."/>
            <person name="Kuo A."/>
            <person name="Aerts A."/>
            <person name="Salamov A."/>
            <person name="Lipzen A."/>
            <person name="Labutti K."/>
            <person name="Barry K."/>
            <person name="Miao Y."/>
            <person name="Rahimi M.J."/>
            <person name="Shen Q."/>
            <person name="Grigoriev I.V."/>
            <person name="Kubicek C.P."/>
            <person name="Druzhinina I.S."/>
        </authorList>
    </citation>
    <scope>NUCLEOTIDE SEQUENCE [LARGE SCALE GENOMIC DNA]</scope>
    <source>
        <strain evidence="7">TUCIM 6016</strain>
    </source>
</reference>
<dbReference type="OrthoDB" id="3357846at2759"/>
<proteinExistence type="predicted"/>
<protein>
    <recommendedName>
        <fullName evidence="8">MFS general substrate transporter</fullName>
    </recommendedName>
</protein>
<feature type="transmembrane region" description="Helical" evidence="5">
    <location>
        <begin position="381"/>
        <end position="400"/>
    </location>
</feature>
<evidence type="ECO:0000313" key="7">
    <source>
        <dbReference type="Proteomes" id="UP000241546"/>
    </source>
</evidence>
<accession>A0A2T4B1N8</accession>
<dbReference type="RefSeq" id="XP_024746557.1">
    <property type="nucleotide sequence ID" value="XM_024895666.1"/>
</dbReference>
<comment type="subcellular location">
    <subcellularLocation>
        <location evidence="1">Membrane</location>
        <topology evidence="1">Multi-pass membrane protein</topology>
    </subcellularLocation>
</comment>
<dbReference type="GeneID" id="36603784"/>
<evidence type="ECO:0000256" key="4">
    <source>
        <dbReference type="ARBA" id="ARBA00023136"/>
    </source>
</evidence>
<dbReference type="GO" id="GO:1990961">
    <property type="term" value="P:xenobiotic detoxification by transmembrane export across the plasma membrane"/>
    <property type="evidence" value="ECO:0007669"/>
    <property type="project" value="TreeGrafter"/>
</dbReference>
<dbReference type="InterPro" id="IPR036259">
    <property type="entry name" value="MFS_trans_sf"/>
</dbReference>
<sequence>MLDLLRESPIGQALRLIETRFFNTQKEKQGFQPPEGYITQLKPRENFIQHYSTISSVHTAPFSNEQLHAERELELQRTRSIAISPQKASDGIPVDWYTTDDPTNPRKWSRAKREFVLFILCPIYAAAEEEIQQQFGVIPVASTLGLGLYVLAFGIGDLPFSPLSELPSIGRSQVYVLTYIVYWILSFPETVVDGFGGLLTLRFWVVFFSNPALANGGATVGDMFSLVYIPFGLFWWVFSAWAGPAIGLVILTGNSRLQSQSEIDQHHMSTSAVVFDAFVRPLELMMKDPSIFFVDPMYGINFGETGLTFLSCLVGVIDSLAAYFAYIQFYIIPDNINRGLREQEYGLVSAIIGSFLWPISMAVIFAMPLFIKLGVDKGSTLLAGLSVTDIFGTTAIYIFGKILRAK</sequence>
<evidence type="ECO:0000256" key="1">
    <source>
        <dbReference type="ARBA" id="ARBA00004141"/>
    </source>
</evidence>
<gene>
    <name evidence="6" type="ORF">BBK36DRAFT_1172035</name>
</gene>
<dbReference type="GO" id="GO:0015244">
    <property type="term" value="F:fluconazole transmembrane transporter activity"/>
    <property type="evidence" value="ECO:0007669"/>
    <property type="project" value="TreeGrafter"/>
</dbReference>
<dbReference type="PANTHER" id="PTHR23502">
    <property type="entry name" value="MAJOR FACILITATOR SUPERFAMILY"/>
    <property type="match status" value="1"/>
</dbReference>
<dbReference type="SUPFAM" id="SSF103473">
    <property type="entry name" value="MFS general substrate transporter"/>
    <property type="match status" value="1"/>
</dbReference>
<feature type="transmembrane region" description="Helical" evidence="5">
    <location>
        <begin position="347"/>
        <end position="369"/>
    </location>
</feature>
<feature type="transmembrane region" description="Helical" evidence="5">
    <location>
        <begin position="306"/>
        <end position="326"/>
    </location>
</feature>
<dbReference type="EMBL" id="KZ680220">
    <property type="protein sequence ID" value="PTB63237.1"/>
    <property type="molecule type" value="Genomic_DNA"/>
</dbReference>
<keyword evidence="2 5" id="KW-0812">Transmembrane</keyword>
<evidence type="ECO:0000313" key="6">
    <source>
        <dbReference type="EMBL" id="PTB63237.1"/>
    </source>
</evidence>
<dbReference type="Proteomes" id="UP000241546">
    <property type="component" value="Unassembled WGS sequence"/>
</dbReference>
<dbReference type="AlphaFoldDB" id="A0A2T4B1N8"/>
<organism evidence="6 7">
    <name type="scientific">Trichoderma citrinoviride</name>
    <dbReference type="NCBI Taxonomy" id="58853"/>
    <lineage>
        <taxon>Eukaryota</taxon>
        <taxon>Fungi</taxon>
        <taxon>Dikarya</taxon>
        <taxon>Ascomycota</taxon>
        <taxon>Pezizomycotina</taxon>
        <taxon>Sordariomycetes</taxon>
        <taxon>Hypocreomycetidae</taxon>
        <taxon>Hypocreales</taxon>
        <taxon>Hypocreaceae</taxon>
        <taxon>Trichoderma</taxon>
    </lineage>
</organism>
<dbReference type="GO" id="GO:0005886">
    <property type="term" value="C:plasma membrane"/>
    <property type="evidence" value="ECO:0007669"/>
    <property type="project" value="TreeGrafter"/>
</dbReference>
<dbReference type="Gene3D" id="1.20.1720.10">
    <property type="entry name" value="Multidrug resistance protein D"/>
    <property type="match status" value="1"/>
</dbReference>
<keyword evidence="4 5" id="KW-0472">Membrane</keyword>
<name>A0A2T4B1N8_9HYPO</name>
<feature type="transmembrane region" description="Helical" evidence="5">
    <location>
        <begin position="226"/>
        <end position="251"/>
    </location>
</feature>
<evidence type="ECO:0008006" key="8">
    <source>
        <dbReference type="Google" id="ProtNLM"/>
    </source>
</evidence>
<feature type="transmembrane region" description="Helical" evidence="5">
    <location>
        <begin position="194"/>
        <end position="214"/>
    </location>
</feature>